<proteinExistence type="predicted"/>
<dbReference type="PANTHER" id="PTHR19871:SF37">
    <property type="entry name" value="GH25853P"/>
    <property type="match status" value="1"/>
</dbReference>
<feature type="domain" description="AAA+ ATPase" evidence="3">
    <location>
        <begin position="446"/>
        <end position="600"/>
    </location>
</feature>
<reference evidence="4" key="2">
    <citation type="submission" date="2022-10" db="EMBL/GenBank/DDBJ databases">
        <authorList>
            <consortium name="ENA_rothamsted_submissions"/>
            <consortium name="culmorum"/>
            <person name="King R."/>
        </authorList>
    </citation>
    <scope>NUCLEOTIDE SEQUENCE</scope>
</reference>
<dbReference type="PANTHER" id="PTHR19871">
    <property type="entry name" value="BETA TRANSDUCIN-RELATED PROTEIN"/>
    <property type="match status" value="1"/>
</dbReference>
<keyword evidence="1" id="KW-0853">WD repeat</keyword>
<dbReference type="InterPro" id="IPR003593">
    <property type="entry name" value="AAA+_ATPase"/>
</dbReference>
<dbReference type="InterPro" id="IPR011047">
    <property type="entry name" value="Quinoprotein_ADH-like_sf"/>
</dbReference>
<keyword evidence="5" id="KW-1185">Reference proteome</keyword>
<dbReference type="InterPro" id="IPR001680">
    <property type="entry name" value="WD40_rpt"/>
</dbReference>
<gene>
    <name evidence="4" type="ORF">CHIRRI_LOCUS5724</name>
</gene>
<feature type="compositionally biased region" description="Basic and acidic residues" evidence="2">
    <location>
        <begin position="9"/>
        <end position="22"/>
    </location>
</feature>
<dbReference type="GO" id="GO:0005524">
    <property type="term" value="F:ATP binding"/>
    <property type="evidence" value="ECO:0007669"/>
    <property type="project" value="InterPro"/>
</dbReference>
<name>A0A9N9RSW0_9DIPT</name>
<accession>A0A9N9RSW0</accession>
<reference evidence="4" key="1">
    <citation type="submission" date="2022-01" db="EMBL/GenBank/DDBJ databases">
        <authorList>
            <person name="King R."/>
        </authorList>
    </citation>
    <scope>NUCLEOTIDE SEQUENCE</scope>
</reference>
<dbReference type="Gene3D" id="2.130.10.10">
    <property type="entry name" value="YVTN repeat-like/Quinoprotein amine dehydrogenase"/>
    <property type="match status" value="2"/>
</dbReference>
<dbReference type="SMART" id="SM00320">
    <property type="entry name" value="WD40"/>
    <property type="match status" value="3"/>
</dbReference>
<evidence type="ECO:0000259" key="3">
    <source>
        <dbReference type="SMART" id="SM00382"/>
    </source>
</evidence>
<evidence type="ECO:0000256" key="2">
    <source>
        <dbReference type="SAM" id="MobiDB-lite"/>
    </source>
</evidence>
<dbReference type="Pfam" id="PF00400">
    <property type="entry name" value="WD40"/>
    <property type="match status" value="1"/>
</dbReference>
<dbReference type="Gene3D" id="3.40.50.300">
    <property type="entry name" value="P-loop containing nucleotide triphosphate hydrolases"/>
    <property type="match status" value="1"/>
</dbReference>
<organism evidence="4 5">
    <name type="scientific">Chironomus riparius</name>
    <dbReference type="NCBI Taxonomy" id="315576"/>
    <lineage>
        <taxon>Eukaryota</taxon>
        <taxon>Metazoa</taxon>
        <taxon>Ecdysozoa</taxon>
        <taxon>Arthropoda</taxon>
        <taxon>Hexapoda</taxon>
        <taxon>Insecta</taxon>
        <taxon>Pterygota</taxon>
        <taxon>Neoptera</taxon>
        <taxon>Endopterygota</taxon>
        <taxon>Diptera</taxon>
        <taxon>Nematocera</taxon>
        <taxon>Chironomoidea</taxon>
        <taxon>Chironomidae</taxon>
        <taxon>Chironominae</taxon>
        <taxon>Chironomus</taxon>
    </lineage>
</organism>
<sequence length="1310" mass="148204">MGNYCSSGQKKDKDNVSEKSEESPAYQIADKTQETKEPPLAQPEADSNDTNGIIKANDVCGRLNSTNQSGDSISASPMCISAPVDISTLLNLPQNLTSLYGRPTVSRRIEKDKKIVLYVLAADDSYQMEKSILQKLQINLQEYYRCKGFEIHISDIHVSESYSKTNTFDLNNWLDQPLEAQCGHHLAANCLAEITRHSTDSYVIPILFLNSTLGDPLLPLTIENQDFANAISAADNCGKLLLEKWYILDEKSQPSCYRLKSIKVEKENIANFDEELNSLMLNLVEIFSRELRDSYLTTVVEQEINNTVLMSQELAKRCLWIQNPNSQGKNDENMNPLEIEMNRRLSNIHNDLKTQLAEKHIIKMPVASQQQQEQFLSVFHSSLSSEIDAIIDEHTNKFQIPYCTFGVDRRLLTELEEVNRHSQILNQNCANFSIIENVKSYLNGNSTSPLIVYGKNGSGKSVLSAKIAQSIHTWIPECSFVLRYSNLTAISSDITSILSTITEQISVLLKESPNECIHTQQSYTKLLSRLIHKAKHQIVILIDSVDKLYDIKDMDWLPTELVNNVKIILTVTSTSKNHDDFDSTSLLKALKVKINAQNFLYLSSFTQEQWEDVLTFGSGATNGALQLPESWKKSDEKAPIQAKILWWLAWLGQRKLENLSISHISEKVFEILENKFGLTTVKYLITLITASRDGLLETEIIEMLESSKIVDGSITKLWTNFSWTMGPLLLHNKNIKIMDSTIRAVAEKRYESDMECAHKILHDYFVQQPNVYFDSKKKESCYNTRKFTELPYHSFKIDKKEYETSQYLTNLTWLHDKIDSTGCVQLLFDIYLISPPVQSNEMSPNARNIKLAEHIEFLIRFLEIHFKSLNYDAQQLQSLLSTFIKAELSKRSDLSSNSIIQGWQNEIKSGDAYIERLYIENDDDDNDEEISENGDECDSNKNGYDFLINTNVNESFAISLSTDREEICVWNVLECSKVRTLNGVPQPSSVCLVGEYELAVLCKREIRVLDLNEGKFKVTLKGVMNQKMPYFGLHDPQHLVCLSRNRMYVNLMNMESGDCVTTFKAGEDRFLNSLLVSGDGRILVCGDETSKPFPLLVWHLTQRKLLYDLRIPHHDFITSLSAITHEGSYVCVVAKELNEPAPNFIVVYDLQSGTLFKKWKPSCNTVSLAISQANTCVIAGLEDARILIWDLVTGNCRCSLTGHNAPVTLLKLDPLGKVLLSGDSEGRDRSIRLWDLSSGKSLSVYTPSKQITACELTSNGKFITLALKNKRKLVTLQLSDGSNGNAIESNDDSAIYGDKENEGKVFNLND</sequence>
<evidence type="ECO:0000313" key="5">
    <source>
        <dbReference type="Proteomes" id="UP001153620"/>
    </source>
</evidence>
<feature type="region of interest" description="Disordered" evidence="2">
    <location>
        <begin position="1"/>
        <end position="53"/>
    </location>
</feature>
<evidence type="ECO:0000313" key="4">
    <source>
        <dbReference type="EMBL" id="CAG9802819.1"/>
    </source>
</evidence>
<dbReference type="InterPro" id="IPR027417">
    <property type="entry name" value="P-loop_NTPase"/>
</dbReference>
<dbReference type="SUPFAM" id="SSF50998">
    <property type="entry name" value="Quinoprotein alcohol dehydrogenase-like"/>
    <property type="match status" value="1"/>
</dbReference>
<dbReference type="EMBL" id="OU895878">
    <property type="protein sequence ID" value="CAG9802819.1"/>
    <property type="molecule type" value="Genomic_DNA"/>
</dbReference>
<dbReference type="InterPro" id="IPR015943">
    <property type="entry name" value="WD40/YVTN_repeat-like_dom_sf"/>
</dbReference>
<protein>
    <recommendedName>
        <fullName evidence="3">AAA+ ATPase domain-containing protein</fullName>
    </recommendedName>
</protein>
<dbReference type="Proteomes" id="UP001153620">
    <property type="component" value="Chromosome 2"/>
</dbReference>
<dbReference type="Pfam" id="PF01637">
    <property type="entry name" value="ATPase_2"/>
    <property type="match status" value="1"/>
</dbReference>
<dbReference type="InterPro" id="IPR052752">
    <property type="entry name" value="NACHT-WD_repeat"/>
</dbReference>
<feature type="repeat" description="WD" evidence="1">
    <location>
        <begin position="1224"/>
        <end position="1244"/>
    </location>
</feature>
<dbReference type="PROSITE" id="PS50082">
    <property type="entry name" value="WD_REPEATS_2"/>
    <property type="match status" value="1"/>
</dbReference>
<dbReference type="SUPFAM" id="SSF52540">
    <property type="entry name" value="P-loop containing nucleoside triphosphate hydrolases"/>
    <property type="match status" value="1"/>
</dbReference>
<dbReference type="InterPro" id="IPR011579">
    <property type="entry name" value="ATPase_dom"/>
</dbReference>
<dbReference type="SMART" id="SM00382">
    <property type="entry name" value="AAA"/>
    <property type="match status" value="1"/>
</dbReference>
<dbReference type="OrthoDB" id="6134417at2759"/>
<evidence type="ECO:0000256" key="1">
    <source>
        <dbReference type="PROSITE-ProRule" id="PRU00221"/>
    </source>
</evidence>